<dbReference type="InterPro" id="IPR000884">
    <property type="entry name" value="TSP1_rpt"/>
</dbReference>
<evidence type="ECO:0000256" key="3">
    <source>
        <dbReference type="ARBA" id="ARBA00022729"/>
    </source>
</evidence>
<evidence type="ECO:0000313" key="8">
    <source>
        <dbReference type="EMBL" id="GFY61299.1"/>
    </source>
</evidence>
<dbReference type="SMART" id="SM00209">
    <property type="entry name" value="TSP1"/>
    <property type="match status" value="4"/>
</dbReference>
<dbReference type="SUPFAM" id="SSF48726">
    <property type="entry name" value="Immunoglobulin"/>
    <property type="match status" value="1"/>
</dbReference>
<feature type="compositionally biased region" description="Low complexity" evidence="5">
    <location>
        <begin position="140"/>
        <end position="153"/>
    </location>
</feature>
<evidence type="ECO:0000259" key="7">
    <source>
        <dbReference type="PROSITE" id="PS50900"/>
    </source>
</evidence>
<accession>A0A8X6XXA8</accession>
<keyword evidence="9" id="KW-1185">Reference proteome</keyword>
<comment type="subcellular location">
    <subcellularLocation>
        <location evidence="1">Secreted</location>
    </subcellularLocation>
</comment>
<protein>
    <submittedName>
        <fullName evidence="8">ADAMTS-like protein 1</fullName>
    </submittedName>
</protein>
<keyword evidence="4" id="KW-0677">Repeat</keyword>
<name>A0A8X6XXA8_9ARAC</name>
<dbReference type="InterPro" id="IPR010909">
    <property type="entry name" value="PLAC"/>
</dbReference>
<reference evidence="8" key="1">
    <citation type="submission" date="2020-08" db="EMBL/GenBank/DDBJ databases">
        <title>Multicomponent nature underlies the extraordinary mechanical properties of spider dragline silk.</title>
        <authorList>
            <person name="Kono N."/>
            <person name="Nakamura H."/>
            <person name="Mori M."/>
            <person name="Yoshida Y."/>
            <person name="Ohtoshi R."/>
            <person name="Malay A.D."/>
            <person name="Moran D.A.P."/>
            <person name="Tomita M."/>
            <person name="Numata K."/>
            <person name="Arakawa K."/>
        </authorList>
    </citation>
    <scope>NUCLEOTIDE SEQUENCE</scope>
</reference>
<dbReference type="PANTHER" id="PTHR13723">
    <property type="entry name" value="ADAMTS A DISINTEGRIN AND METALLOPROTEASE WITH THROMBOSPONDIN MOTIFS PROTEASE"/>
    <property type="match status" value="1"/>
</dbReference>
<sequence>MYLRTNCVMHCDNLYFSYKWNITDFGNCSKECGGGIKARMVKCIVVGKDSEVSHTMCPGQPPKSVEPCNVFDCEPAWKTEAWSKCSRSCAGGFQTRKLHCEKILAPLSQAIQLPPSKCIKTRPKAIKKCNLKPCPPPPRTTTTTTTTTTTSKPTVDDDTGISTSEPGGHVFVQKHPNRRVTLKASGQAILFKGSNAKFHCPVNSTSNSSKVLWFKGHLRIPPSTTNGWPRVSVSGKGALRIHKLIFADSGTYTCLAGAFRSDVNVQVKPLPTRQPDAALYSDTMLNNATRHVPKGLCVDGGLPEPAAVRSCQLDPCPEWVTGDWSECSTKNCLSWNTAYQKRSIFCELANRTITPSHCDNRKRPTRKRECFNANCKGLWKEGQWSECTATCGNKGFRSRRVQCVWHGTEEVAPPSACKGSPSPSTMPCGRNPCKDEDEEDCYDQSTYCDVVKGTKLCEASQFRLQCCASCGMQK</sequence>
<evidence type="ECO:0000313" key="9">
    <source>
        <dbReference type="Proteomes" id="UP000886998"/>
    </source>
</evidence>
<dbReference type="PROSITE" id="PS50092">
    <property type="entry name" value="TSP1"/>
    <property type="match status" value="4"/>
</dbReference>
<dbReference type="Gene3D" id="2.20.100.10">
    <property type="entry name" value="Thrombospondin type-1 (TSP1) repeat"/>
    <property type="match status" value="3"/>
</dbReference>
<evidence type="ECO:0000256" key="4">
    <source>
        <dbReference type="ARBA" id="ARBA00022737"/>
    </source>
</evidence>
<keyword evidence="3" id="KW-0732">Signal</keyword>
<dbReference type="Gene3D" id="2.60.40.10">
    <property type="entry name" value="Immunoglobulins"/>
    <property type="match status" value="1"/>
</dbReference>
<dbReference type="InterPro" id="IPR036383">
    <property type="entry name" value="TSP1_rpt_sf"/>
</dbReference>
<dbReference type="AlphaFoldDB" id="A0A8X6XXA8"/>
<dbReference type="PROSITE" id="PS50900">
    <property type="entry name" value="PLAC"/>
    <property type="match status" value="1"/>
</dbReference>
<keyword evidence="2" id="KW-0964">Secreted</keyword>
<dbReference type="OrthoDB" id="6426685at2759"/>
<proteinExistence type="predicted"/>
<gene>
    <name evidence="8" type="primary">ADAMTSL1</name>
    <name evidence="8" type="ORF">TNIN_446771</name>
</gene>
<dbReference type="CDD" id="cd00096">
    <property type="entry name" value="Ig"/>
    <property type="match status" value="1"/>
</dbReference>
<feature type="region of interest" description="Disordered" evidence="5">
    <location>
        <begin position="131"/>
        <end position="171"/>
    </location>
</feature>
<evidence type="ECO:0000256" key="1">
    <source>
        <dbReference type="ARBA" id="ARBA00004613"/>
    </source>
</evidence>
<organism evidence="8 9">
    <name type="scientific">Trichonephila inaurata madagascariensis</name>
    <dbReference type="NCBI Taxonomy" id="2747483"/>
    <lineage>
        <taxon>Eukaryota</taxon>
        <taxon>Metazoa</taxon>
        <taxon>Ecdysozoa</taxon>
        <taxon>Arthropoda</taxon>
        <taxon>Chelicerata</taxon>
        <taxon>Arachnida</taxon>
        <taxon>Araneae</taxon>
        <taxon>Araneomorphae</taxon>
        <taxon>Entelegynae</taxon>
        <taxon>Araneoidea</taxon>
        <taxon>Nephilidae</taxon>
        <taxon>Trichonephila</taxon>
        <taxon>Trichonephila inaurata</taxon>
    </lineage>
</organism>
<dbReference type="InterPro" id="IPR003599">
    <property type="entry name" value="Ig_sub"/>
</dbReference>
<evidence type="ECO:0000256" key="2">
    <source>
        <dbReference type="ARBA" id="ARBA00022525"/>
    </source>
</evidence>
<dbReference type="Pfam" id="PF19030">
    <property type="entry name" value="TSP1_ADAMTS"/>
    <property type="match status" value="4"/>
</dbReference>
<dbReference type="Pfam" id="PF13927">
    <property type="entry name" value="Ig_3"/>
    <property type="match status" value="1"/>
</dbReference>
<dbReference type="Proteomes" id="UP000886998">
    <property type="component" value="Unassembled WGS sequence"/>
</dbReference>
<feature type="domain" description="Ig-like" evidence="6">
    <location>
        <begin position="176"/>
        <end position="266"/>
    </location>
</feature>
<dbReference type="InterPro" id="IPR036179">
    <property type="entry name" value="Ig-like_dom_sf"/>
</dbReference>
<dbReference type="InterPro" id="IPR050439">
    <property type="entry name" value="ADAMTS_ADAMTS-like"/>
</dbReference>
<dbReference type="InterPro" id="IPR013783">
    <property type="entry name" value="Ig-like_fold"/>
</dbReference>
<dbReference type="InterPro" id="IPR007110">
    <property type="entry name" value="Ig-like_dom"/>
</dbReference>
<feature type="domain" description="PLAC" evidence="7">
    <location>
        <begin position="429"/>
        <end position="474"/>
    </location>
</feature>
<comment type="caution">
    <text evidence="8">The sequence shown here is derived from an EMBL/GenBank/DDBJ whole genome shotgun (WGS) entry which is preliminary data.</text>
</comment>
<dbReference type="PROSITE" id="PS50835">
    <property type="entry name" value="IG_LIKE"/>
    <property type="match status" value="1"/>
</dbReference>
<dbReference type="EMBL" id="BMAV01013554">
    <property type="protein sequence ID" value="GFY61299.1"/>
    <property type="molecule type" value="Genomic_DNA"/>
</dbReference>
<dbReference type="SUPFAM" id="SSF82895">
    <property type="entry name" value="TSP-1 type 1 repeat"/>
    <property type="match status" value="3"/>
</dbReference>
<dbReference type="GO" id="GO:0005576">
    <property type="term" value="C:extracellular region"/>
    <property type="evidence" value="ECO:0007669"/>
    <property type="project" value="UniProtKB-SubCell"/>
</dbReference>
<evidence type="ECO:0000259" key="6">
    <source>
        <dbReference type="PROSITE" id="PS50835"/>
    </source>
</evidence>
<evidence type="ECO:0000256" key="5">
    <source>
        <dbReference type="SAM" id="MobiDB-lite"/>
    </source>
</evidence>
<dbReference type="SMART" id="SM00409">
    <property type="entry name" value="IG"/>
    <property type="match status" value="1"/>
</dbReference>